<dbReference type="InterPro" id="IPR005787">
    <property type="entry name" value="Thr_deHydtase_biosynth"/>
</dbReference>
<dbReference type="GO" id="GO:0009097">
    <property type="term" value="P:isoleucine biosynthetic process"/>
    <property type="evidence" value="ECO:0000318"/>
    <property type="project" value="GO_Central"/>
</dbReference>
<dbReference type="Gene3D" id="3.40.50.1100">
    <property type="match status" value="2"/>
</dbReference>
<dbReference type="GO" id="GO:0030170">
    <property type="term" value="F:pyridoxal phosphate binding"/>
    <property type="evidence" value="ECO:0007669"/>
    <property type="project" value="InterPro"/>
</dbReference>
<evidence type="ECO:0000313" key="19">
    <source>
        <dbReference type="Proteomes" id="UP000091857"/>
    </source>
</evidence>
<keyword evidence="13 15" id="KW-0456">Lyase</keyword>
<dbReference type="InterPro" id="IPR000634">
    <property type="entry name" value="Ser/Thr_deHydtase_PyrdxlP-BS"/>
</dbReference>
<evidence type="ECO:0000256" key="7">
    <source>
        <dbReference type="ARBA" id="ARBA00022605"/>
    </source>
</evidence>
<comment type="catalytic activity">
    <reaction evidence="1 15">
        <text>L-threonine = 2-oxobutanoate + NH4(+)</text>
        <dbReference type="Rhea" id="RHEA:22108"/>
        <dbReference type="ChEBI" id="CHEBI:16763"/>
        <dbReference type="ChEBI" id="CHEBI:28938"/>
        <dbReference type="ChEBI" id="CHEBI:57926"/>
        <dbReference type="EC" id="4.3.1.19"/>
    </reaction>
</comment>
<evidence type="ECO:0000256" key="3">
    <source>
        <dbReference type="ARBA" id="ARBA00004229"/>
    </source>
</evidence>
<organism evidence="18 19">
    <name type="scientific">Manihot esculenta</name>
    <name type="common">Cassava</name>
    <name type="synonym">Jatropha manihot</name>
    <dbReference type="NCBI Taxonomy" id="3983"/>
    <lineage>
        <taxon>Eukaryota</taxon>
        <taxon>Viridiplantae</taxon>
        <taxon>Streptophyta</taxon>
        <taxon>Embryophyta</taxon>
        <taxon>Tracheophyta</taxon>
        <taxon>Spermatophyta</taxon>
        <taxon>Magnoliopsida</taxon>
        <taxon>eudicotyledons</taxon>
        <taxon>Gunneridae</taxon>
        <taxon>Pentapetalae</taxon>
        <taxon>rosids</taxon>
        <taxon>fabids</taxon>
        <taxon>Malpighiales</taxon>
        <taxon>Euphorbiaceae</taxon>
        <taxon>Crotonoideae</taxon>
        <taxon>Manihoteae</taxon>
        <taxon>Manihot</taxon>
    </lineage>
</organism>
<evidence type="ECO:0000256" key="9">
    <source>
        <dbReference type="ARBA" id="ARBA00022640"/>
    </source>
</evidence>
<dbReference type="GO" id="GO:0004794">
    <property type="term" value="F:threonine deaminase activity"/>
    <property type="evidence" value="ECO:0000318"/>
    <property type="project" value="GO_Central"/>
</dbReference>
<dbReference type="Pfam" id="PF00585">
    <property type="entry name" value="Thr_dehydrat_C"/>
    <property type="match status" value="2"/>
</dbReference>
<dbReference type="PROSITE" id="PS00165">
    <property type="entry name" value="DEHYDRATASE_SER_THR"/>
    <property type="match status" value="1"/>
</dbReference>
<dbReference type="FunFam" id="3.40.1020.10:FF:000003">
    <property type="entry name" value="Threonine dehydratase"/>
    <property type="match status" value="1"/>
</dbReference>
<evidence type="ECO:0000259" key="17">
    <source>
        <dbReference type="PROSITE" id="PS51672"/>
    </source>
</evidence>
<evidence type="ECO:0000256" key="15">
    <source>
        <dbReference type="RuleBase" id="RU362012"/>
    </source>
</evidence>
<dbReference type="Proteomes" id="UP000091857">
    <property type="component" value="Chromosome 8"/>
</dbReference>
<dbReference type="SUPFAM" id="SSF53686">
    <property type="entry name" value="Tryptophan synthase beta subunit-like PLP-dependent enzymes"/>
    <property type="match status" value="1"/>
</dbReference>
<protein>
    <recommendedName>
        <fullName evidence="15">Threonine dehydratase</fullName>
        <ecNumber evidence="15">4.3.1.19</ecNumber>
    </recommendedName>
    <alternativeName>
        <fullName evidence="15">Threonine deaminase</fullName>
    </alternativeName>
</protein>
<dbReference type="NCBIfam" id="NF006674">
    <property type="entry name" value="PRK09224.1"/>
    <property type="match status" value="1"/>
</dbReference>
<evidence type="ECO:0000313" key="18">
    <source>
        <dbReference type="EMBL" id="OAY42810.1"/>
    </source>
</evidence>
<dbReference type="PANTHER" id="PTHR48078:SF17">
    <property type="entry name" value="THREONINE DEHYDRATASE"/>
    <property type="match status" value="1"/>
</dbReference>
<keyword evidence="9" id="KW-0934">Plastid</keyword>
<dbReference type="Pfam" id="PF00291">
    <property type="entry name" value="PALP"/>
    <property type="match status" value="1"/>
</dbReference>
<dbReference type="OrthoDB" id="4418812at2759"/>
<feature type="region of interest" description="Disordered" evidence="16">
    <location>
        <begin position="53"/>
        <end position="78"/>
    </location>
</feature>
<evidence type="ECO:0000256" key="4">
    <source>
        <dbReference type="ARBA" id="ARBA00004810"/>
    </source>
</evidence>
<dbReference type="SUPFAM" id="SSF55021">
    <property type="entry name" value="ACT-like"/>
    <property type="match status" value="1"/>
</dbReference>
<sequence length="606" mass="66352">MEALRITSSQAPLLCPHRRYKLTPQTLPVSRRTPIKPFINAVFSKSAADVPPLPTSSPAIPSPTPSSTVSTDRKKVSPNSLRYPPGYLGAVPERTVQDGSNNIINAMEYLTNILSAKVYDVAIESPLQFAPKLSERLGVKVFLKREDLQPVFSFKLRGAYNMMAKLPKEQLERGVICSSAGNHAQGVALAAKKLGCNAVIAMPVTTPEIKWQSVERLGATVILVGDSYDEAQAYAKKRAKEEGRTFIPPFDHPDVIMGQGTVGMEIVRQVQAPIHAIFVPVGGGGLIAGIAAYVKRVNPEVKIIGVEPSDANAMALSLHHGERVILDQVGGFADGVAVKEVGEETFRLCKELVDGVVLVSRDAICASIKDMFEEKRSILEPAGALALAGAEAYCKYYGLKGKNVVAITSGANMNFDKLRVVTELANVGRQQEAVLATVLPEKPGAFKRFCELVGPMNITEFKYRCNSEKEAVVLYSVGLHTVFEIDALQQRMESSQLRTCNLTSSDLVKDHLRYLTGGRLKVSDEVLCRFVFPERPGALMKFLDAFSPRWNISLFHYRGQGETGANVLVGIQVPENEMDEFHSRANSVGYDYVIVTDDINYQLLMH</sequence>
<dbReference type="EC" id="4.3.1.19" evidence="15"/>
<dbReference type="InterPro" id="IPR001926">
    <property type="entry name" value="TrpB-like_PALP"/>
</dbReference>
<dbReference type="GO" id="GO:0009507">
    <property type="term" value="C:chloroplast"/>
    <property type="evidence" value="ECO:0007669"/>
    <property type="project" value="UniProtKB-SubCell"/>
</dbReference>
<evidence type="ECO:0000256" key="13">
    <source>
        <dbReference type="ARBA" id="ARBA00023239"/>
    </source>
</evidence>
<keyword evidence="12" id="KW-0809">Transit peptide</keyword>
<keyword evidence="14 15" id="KW-0100">Branched-chain amino acid biosynthesis</keyword>
<comment type="cofactor">
    <cofactor evidence="2 15">
        <name>pyridoxal 5'-phosphate</name>
        <dbReference type="ChEBI" id="CHEBI:597326"/>
    </cofactor>
</comment>
<evidence type="ECO:0000256" key="6">
    <source>
        <dbReference type="ARBA" id="ARBA00022528"/>
    </source>
</evidence>
<dbReference type="FunFam" id="3.40.50.1100:FF:000008">
    <property type="entry name" value="L-threonine dehydratase"/>
    <property type="match status" value="1"/>
</dbReference>
<evidence type="ECO:0000256" key="11">
    <source>
        <dbReference type="ARBA" id="ARBA00022898"/>
    </source>
</evidence>
<dbReference type="CDD" id="cd01562">
    <property type="entry name" value="Thr-dehyd"/>
    <property type="match status" value="1"/>
</dbReference>
<evidence type="ECO:0000256" key="16">
    <source>
        <dbReference type="SAM" id="MobiDB-lite"/>
    </source>
</evidence>
<dbReference type="UniPathway" id="UPA00047">
    <property type="reaction ID" value="UER00054"/>
</dbReference>
<dbReference type="PROSITE" id="PS51672">
    <property type="entry name" value="ACT_LIKE"/>
    <property type="match status" value="2"/>
</dbReference>
<evidence type="ECO:0000256" key="12">
    <source>
        <dbReference type="ARBA" id="ARBA00022946"/>
    </source>
</evidence>
<evidence type="ECO:0000256" key="10">
    <source>
        <dbReference type="ARBA" id="ARBA00022737"/>
    </source>
</evidence>
<keyword evidence="8 15" id="KW-0412">Isoleucine biosynthesis</keyword>
<accession>A0A2C9VCM5</accession>
<dbReference type="InterPro" id="IPR050147">
    <property type="entry name" value="Ser/Thr_Dehydratase"/>
</dbReference>
<evidence type="ECO:0000256" key="2">
    <source>
        <dbReference type="ARBA" id="ARBA00001933"/>
    </source>
</evidence>
<dbReference type="CDD" id="cd04906">
    <property type="entry name" value="ACT_ThrD-I_1"/>
    <property type="match status" value="1"/>
</dbReference>
<dbReference type="Gene3D" id="3.40.1020.10">
    <property type="entry name" value="Biosynthetic Threonine Deaminase, Domain 3"/>
    <property type="match status" value="1"/>
</dbReference>
<dbReference type="CDD" id="cd04907">
    <property type="entry name" value="ACT_ThrD-I_2"/>
    <property type="match status" value="1"/>
</dbReference>
<feature type="domain" description="ACT-like" evidence="17">
    <location>
        <begin position="526"/>
        <end position="597"/>
    </location>
</feature>
<keyword evidence="7 15" id="KW-0028">Amino-acid biosynthesis</keyword>
<dbReference type="InterPro" id="IPR001721">
    <property type="entry name" value="TD_ACT-like"/>
</dbReference>
<dbReference type="InterPro" id="IPR045865">
    <property type="entry name" value="ACT-like_dom_sf"/>
</dbReference>
<comment type="similarity">
    <text evidence="5 15">Belongs to the serine/threonine dehydratase family.</text>
</comment>
<dbReference type="EMBL" id="CM004394">
    <property type="protein sequence ID" value="OAY42810.1"/>
    <property type="molecule type" value="Genomic_DNA"/>
</dbReference>
<feature type="domain" description="ACT-like" evidence="17">
    <location>
        <begin position="433"/>
        <end position="504"/>
    </location>
</feature>
<comment type="caution">
    <text evidence="18">The sequence shown here is derived from an EMBL/GenBank/DDBJ whole genome shotgun (WGS) entry which is preliminary data.</text>
</comment>
<evidence type="ECO:0000256" key="5">
    <source>
        <dbReference type="ARBA" id="ARBA00010869"/>
    </source>
</evidence>
<keyword evidence="19" id="KW-1185">Reference proteome</keyword>
<dbReference type="NCBIfam" id="TIGR01124">
    <property type="entry name" value="ilvA_2Cterm"/>
    <property type="match status" value="1"/>
</dbReference>
<evidence type="ECO:0000256" key="1">
    <source>
        <dbReference type="ARBA" id="ARBA00001274"/>
    </source>
</evidence>
<dbReference type="InterPro" id="IPR038110">
    <property type="entry name" value="TD_ACT-like_sf"/>
</dbReference>
<dbReference type="InterPro" id="IPR036052">
    <property type="entry name" value="TrpB-like_PALP_sf"/>
</dbReference>
<evidence type="ECO:0000256" key="8">
    <source>
        <dbReference type="ARBA" id="ARBA00022624"/>
    </source>
</evidence>
<keyword evidence="10" id="KW-0677">Repeat</keyword>
<proteinExistence type="inferred from homology"/>
<comment type="subcellular location">
    <subcellularLocation>
        <location evidence="3">Plastid</location>
        <location evidence="3">Chloroplast</location>
    </subcellularLocation>
</comment>
<evidence type="ECO:0000256" key="14">
    <source>
        <dbReference type="ARBA" id="ARBA00023304"/>
    </source>
</evidence>
<dbReference type="PANTHER" id="PTHR48078">
    <property type="entry name" value="THREONINE DEHYDRATASE, MITOCHONDRIAL-RELATED"/>
    <property type="match status" value="1"/>
</dbReference>
<dbReference type="STRING" id="3983.A0A2C9VCM5"/>
<keyword evidence="11 15" id="KW-0663">Pyridoxal phosphate</keyword>
<feature type="compositionally biased region" description="Pro residues" evidence="16">
    <location>
        <begin position="53"/>
        <end position="64"/>
    </location>
</feature>
<comment type="pathway">
    <text evidence="4 15">Amino-acid biosynthesis; L-isoleucine biosynthesis; 2-oxobutanoate from L-threonine: step 1/1.</text>
</comment>
<gene>
    <name evidence="18" type="ORF">MANES_08G017400v8</name>
</gene>
<reference evidence="19" key="1">
    <citation type="journal article" date="2016" name="Nat. Biotechnol.">
        <title>Sequencing wild and cultivated cassava and related species reveals extensive interspecific hybridization and genetic diversity.</title>
        <authorList>
            <person name="Bredeson J.V."/>
            <person name="Lyons J.B."/>
            <person name="Prochnik S.E."/>
            <person name="Wu G.A."/>
            <person name="Ha C.M."/>
            <person name="Edsinger-Gonzales E."/>
            <person name="Grimwood J."/>
            <person name="Schmutz J."/>
            <person name="Rabbi I.Y."/>
            <person name="Egesi C."/>
            <person name="Nauluvula P."/>
            <person name="Lebot V."/>
            <person name="Ndunguru J."/>
            <person name="Mkamilo G."/>
            <person name="Bart R.S."/>
            <person name="Setter T.L."/>
            <person name="Gleadow R.M."/>
            <person name="Kulakow P."/>
            <person name="Ferguson M.E."/>
            <person name="Rounsley S."/>
            <person name="Rokhsar D.S."/>
        </authorList>
    </citation>
    <scope>NUCLEOTIDE SEQUENCE [LARGE SCALE GENOMIC DNA]</scope>
    <source>
        <strain evidence="19">cv. AM560-2</strain>
    </source>
</reference>
<dbReference type="Gramene" id="Manes.08G017400.1.v8.1">
    <property type="protein sequence ID" value="Manes.08G017400.1.v8.1.CDS"/>
    <property type="gene ID" value="Manes.08G017400.v8.1"/>
</dbReference>
<keyword evidence="6" id="KW-0150">Chloroplast</keyword>
<dbReference type="OMA" id="TRFEYTK"/>
<dbReference type="AlphaFoldDB" id="A0A2C9VCM5"/>
<name>A0A2C9VCM5_MANES</name>